<dbReference type="PROSITE" id="PS50287">
    <property type="entry name" value="SRCR_2"/>
    <property type="match status" value="1"/>
</dbReference>
<keyword evidence="1" id="KW-0732">Signal</keyword>
<evidence type="ECO:0000256" key="3">
    <source>
        <dbReference type="ARBA" id="ARBA00023157"/>
    </source>
</evidence>
<gene>
    <name evidence="7" type="primary">bark</name>
    <name evidence="7" type="ORF">CDAR_415861</name>
</gene>
<dbReference type="InterPro" id="IPR001190">
    <property type="entry name" value="SRCR"/>
</dbReference>
<comment type="caution">
    <text evidence="5">Lacks conserved residue(s) required for the propagation of feature annotation.</text>
</comment>
<protein>
    <submittedName>
        <fullName evidence="7">Protein bark beetle</fullName>
    </submittedName>
</protein>
<proteinExistence type="predicted"/>
<evidence type="ECO:0000313" key="8">
    <source>
        <dbReference type="Proteomes" id="UP001054837"/>
    </source>
</evidence>
<dbReference type="Pfam" id="PF00530">
    <property type="entry name" value="SRCR"/>
    <property type="match status" value="1"/>
</dbReference>
<dbReference type="AlphaFoldDB" id="A0AAV4ULU1"/>
<dbReference type="GO" id="GO:0016020">
    <property type="term" value="C:membrane"/>
    <property type="evidence" value="ECO:0007669"/>
    <property type="project" value="InterPro"/>
</dbReference>
<dbReference type="GO" id="GO:0045217">
    <property type="term" value="P:cell-cell junction maintenance"/>
    <property type="evidence" value="ECO:0007669"/>
    <property type="project" value="TreeGrafter"/>
</dbReference>
<dbReference type="Gene3D" id="3.10.250.10">
    <property type="entry name" value="SRCR-like domain"/>
    <property type="match status" value="1"/>
</dbReference>
<keyword evidence="2" id="KW-0677">Repeat</keyword>
<accession>A0AAV4ULU1</accession>
<evidence type="ECO:0000259" key="6">
    <source>
        <dbReference type="PROSITE" id="PS50287"/>
    </source>
</evidence>
<organism evidence="7 8">
    <name type="scientific">Caerostris darwini</name>
    <dbReference type="NCBI Taxonomy" id="1538125"/>
    <lineage>
        <taxon>Eukaryota</taxon>
        <taxon>Metazoa</taxon>
        <taxon>Ecdysozoa</taxon>
        <taxon>Arthropoda</taxon>
        <taxon>Chelicerata</taxon>
        <taxon>Arachnida</taxon>
        <taxon>Araneae</taxon>
        <taxon>Araneomorphae</taxon>
        <taxon>Entelegynae</taxon>
        <taxon>Araneoidea</taxon>
        <taxon>Araneidae</taxon>
        <taxon>Caerostris</taxon>
    </lineage>
</organism>
<dbReference type="SUPFAM" id="SSF56487">
    <property type="entry name" value="SRCR-like"/>
    <property type="match status" value="1"/>
</dbReference>
<evidence type="ECO:0000256" key="2">
    <source>
        <dbReference type="ARBA" id="ARBA00022737"/>
    </source>
</evidence>
<evidence type="ECO:0000256" key="5">
    <source>
        <dbReference type="PROSITE-ProRule" id="PRU00196"/>
    </source>
</evidence>
<evidence type="ECO:0000313" key="7">
    <source>
        <dbReference type="EMBL" id="GIY58670.1"/>
    </source>
</evidence>
<dbReference type="Proteomes" id="UP001054837">
    <property type="component" value="Unassembled WGS sequence"/>
</dbReference>
<sequence length="391" mass="44350">MEKELLIESNNIKDNSAVFGIEFNLQSHANQFGLVPAYFRKNIVLNNRDIGAGQKFGYQPTSYAIGIRGVQLVNVTRNIFENPNLQFELLTGVLTGSVDNKINVGNNWWGTTEVNEIQKRIFDFDDWNGYAIADFNPYLGSSNIDSEVIRFNNRDQLVFIDGQIGGRLYNNLKLSRRAEPYIVSSDLTVMHGATLFIDPGVVLEFYPSVGILVLGDLVAQGTKEDPVTMRPAKIFDERRFRRQAKSILSRFCVDGKCGKRNEGFLETYNVTTEQWVPICDARFTERNAQVVCKELGYSTLNVYTTFGPRLEMGPTQTSHIRSWPHSLECVGTEALLLDCEYRLNGYVDNYKCPYDGISYMYIVDQKHCQVMKITGVVYASPFVILKLLTLL</sequence>
<dbReference type="SMART" id="SM00202">
    <property type="entry name" value="SR"/>
    <property type="match status" value="1"/>
</dbReference>
<dbReference type="InterPro" id="IPR053243">
    <property type="entry name" value="SJ_maturation_regulator"/>
</dbReference>
<comment type="caution">
    <text evidence="7">The sequence shown here is derived from an EMBL/GenBank/DDBJ whole genome shotgun (WGS) entry which is preliminary data.</text>
</comment>
<name>A0AAV4ULU1_9ARAC</name>
<keyword evidence="8" id="KW-1185">Reference proteome</keyword>
<dbReference type="InterPro" id="IPR036772">
    <property type="entry name" value="SRCR-like_dom_sf"/>
</dbReference>
<keyword evidence="4" id="KW-0325">Glycoprotein</keyword>
<evidence type="ECO:0000256" key="4">
    <source>
        <dbReference type="ARBA" id="ARBA00023180"/>
    </source>
</evidence>
<feature type="disulfide bond" evidence="5">
    <location>
        <begin position="329"/>
        <end position="339"/>
    </location>
</feature>
<reference evidence="7 8" key="1">
    <citation type="submission" date="2021-06" db="EMBL/GenBank/DDBJ databases">
        <title>Caerostris darwini draft genome.</title>
        <authorList>
            <person name="Kono N."/>
            <person name="Arakawa K."/>
        </authorList>
    </citation>
    <scope>NUCLEOTIDE SEQUENCE [LARGE SCALE GENOMIC DNA]</scope>
</reference>
<feature type="domain" description="SRCR" evidence="6">
    <location>
        <begin position="250"/>
        <end position="352"/>
    </location>
</feature>
<dbReference type="PANTHER" id="PTHR47653:SF1">
    <property type="entry name" value="DELETED IN MALIGNANT BRAIN TUMORS 1 PROTEIN"/>
    <property type="match status" value="1"/>
</dbReference>
<dbReference type="EMBL" id="BPLQ01011525">
    <property type="protein sequence ID" value="GIY58670.1"/>
    <property type="molecule type" value="Genomic_DNA"/>
</dbReference>
<dbReference type="PANTHER" id="PTHR47653">
    <property type="entry name" value="PROTEIN BARK BEETLE"/>
    <property type="match status" value="1"/>
</dbReference>
<keyword evidence="3 5" id="KW-1015">Disulfide bond</keyword>
<evidence type="ECO:0000256" key="1">
    <source>
        <dbReference type="ARBA" id="ARBA00022729"/>
    </source>
</evidence>